<evidence type="ECO:0000256" key="4">
    <source>
        <dbReference type="ARBA" id="ARBA00022679"/>
    </source>
</evidence>
<comment type="similarity">
    <text evidence="1 10">Belongs to the GHMP kinase family. IspE subfamily.</text>
</comment>
<evidence type="ECO:0000259" key="11">
    <source>
        <dbReference type="PROSITE" id="PS51186"/>
    </source>
</evidence>
<organism evidence="12 13">
    <name type="scientific">Luteibacter sahnii</name>
    <dbReference type="NCBI Taxonomy" id="3021977"/>
    <lineage>
        <taxon>Bacteria</taxon>
        <taxon>Pseudomonadati</taxon>
        <taxon>Pseudomonadota</taxon>
        <taxon>Gammaproteobacteria</taxon>
        <taxon>Lysobacterales</taxon>
        <taxon>Rhodanobacteraceae</taxon>
        <taxon>Luteibacter</taxon>
    </lineage>
</organism>
<dbReference type="Gene3D" id="3.30.70.890">
    <property type="entry name" value="GHMP kinase, C-terminal domain"/>
    <property type="match status" value="1"/>
</dbReference>
<reference evidence="12 13" key="1">
    <citation type="journal article" date="2024" name="Curr. Microbiol.">
        <title>Luteibacter sahnii sp. nov., A Novel Yellow-Colored Xanthomonadin Pigment Producing Probiotic Bacterium from Healthy Rice Seed Microbiome.</title>
        <authorList>
            <person name="Jaiswal G."/>
            <person name="Rana R."/>
            <person name="Nayak P.K."/>
            <person name="Chouhan R."/>
            <person name="Gandhi S.G."/>
            <person name="Patel H.K."/>
            <person name="Patil P.B."/>
        </authorList>
    </citation>
    <scope>NUCLEOTIDE SEQUENCE [LARGE SCALE GENOMIC DNA]</scope>
    <source>
        <strain evidence="12 13">PPL201</strain>
    </source>
</reference>
<dbReference type="InterPro" id="IPR013750">
    <property type="entry name" value="GHMP_kinase_C_dom"/>
</dbReference>
<dbReference type="InterPro" id="IPR016181">
    <property type="entry name" value="Acyl_CoA_acyltransferase"/>
</dbReference>
<dbReference type="SUPFAM" id="SSF54211">
    <property type="entry name" value="Ribosomal protein S5 domain 2-like"/>
    <property type="match status" value="1"/>
</dbReference>
<evidence type="ECO:0000256" key="6">
    <source>
        <dbReference type="ARBA" id="ARBA00022777"/>
    </source>
</evidence>
<dbReference type="SUPFAM" id="SSF55729">
    <property type="entry name" value="Acyl-CoA N-acyltransferases (Nat)"/>
    <property type="match status" value="1"/>
</dbReference>
<feature type="binding site" evidence="10">
    <location>
        <begin position="300"/>
        <end position="310"/>
    </location>
    <ligand>
        <name>ATP</name>
        <dbReference type="ChEBI" id="CHEBI:30616"/>
    </ligand>
</feature>
<evidence type="ECO:0000256" key="5">
    <source>
        <dbReference type="ARBA" id="ARBA00022741"/>
    </source>
</evidence>
<comment type="caution">
    <text evidence="12">The sequence shown here is derived from an EMBL/GenBank/DDBJ whole genome shotgun (WGS) entry which is preliminary data.</text>
</comment>
<dbReference type="Gene3D" id="3.30.230.10">
    <property type="match status" value="1"/>
</dbReference>
<dbReference type="Gene3D" id="3.40.630.30">
    <property type="match status" value="1"/>
</dbReference>
<dbReference type="EMBL" id="JARJJS010000001">
    <property type="protein sequence ID" value="MDF4023748.1"/>
    <property type="molecule type" value="Genomic_DNA"/>
</dbReference>
<evidence type="ECO:0000256" key="2">
    <source>
        <dbReference type="ARBA" id="ARBA00012052"/>
    </source>
</evidence>
<name>A0ABT6B6M3_9GAMM</name>
<feature type="active site" evidence="10">
    <location>
        <position position="217"/>
    </location>
</feature>
<dbReference type="EC" id="2.7.1.148" evidence="2 10"/>
<keyword evidence="4 10" id="KW-0808">Transferase</keyword>
<evidence type="ECO:0000256" key="3">
    <source>
        <dbReference type="ARBA" id="ARBA00017473"/>
    </source>
</evidence>
<dbReference type="Pfam" id="PF00288">
    <property type="entry name" value="GHMP_kinases_N"/>
    <property type="match status" value="1"/>
</dbReference>
<dbReference type="InterPro" id="IPR000182">
    <property type="entry name" value="GNAT_dom"/>
</dbReference>
<dbReference type="Pfam" id="PF08544">
    <property type="entry name" value="GHMP_kinases_C"/>
    <property type="match status" value="1"/>
</dbReference>
<accession>A0ABT6B6M3</accession>
<dbReference type="Proteomes" id="UP001528850">
    <property type="component" value="Unassembled WGS sequence"/>
</dbReference>
<keyword evidence="8 10" id="KW-0414">Isoprene biosynthesis</keyword>
<evidence type="ECO:0000313" key="13">
    <source>
        <dbReference type="Proteomes" id="UP001528850"/>
    </source>
</evidence>
<evidence type="ECO:0000256" key="8">
    <source>
        <dbReference type="ARBA" id="ARBA00023229"/>
    </source>
</evidence>
<keyword evidence="7 10" id="KW-0067">ATP-binding</keyword>
<keyword evidence="5 10" id="KW-0547">Nucleotide-binding</keyword>
<gene>
    <name evidence="10 12" type="primary">ispE</name>
    <name evidence="12" type="ORF">P3W24_01995</name>
</gene>
<dbReference type="InterPro" id="IPR020568">
    <property type="entry name" value="Ribosomal_Su5_D2-typ_SF"/>
</dbReference>
<protein>
    <recommendedName>
        <fullName evidence="3 10">4-diphosphocytidyl-2-C-methyl-D-erythritol kinase</fullName>
        <shortName evidence="10">CMK</shortName>
        <ecNumber evidence="2 10">2.7.1.148</ecNumber>
    </recommendedName>
    <alternativeName>
        <fullName evidence="9 10">4-(cytidine-5'-diphospho)-2-C-methyl-D-erythritol kinase</fullName>
    </alternativeName>
</protein>
<feature type="active site" evidence="10">
    <location>
        <position position="342"/>
    </location>
</feature>
<dbReference type="SUPFAM" id="SSF55060">
    <property type="entry name" value="GHMP Kinase, C-terminal domain"/>
    <property type="match status" value="1"/>
</dbReference>
<dbReference type="GO" id="GO:0050515">
    <property type="term" value="F:4-(cytidine 5'-diphospho)-2-C-methyl-D-erythritol kinase activity"/>
    <property type="evidence" value="ECO:0007669"/>
    <property type="project" value="UniProtKB-EC"/>
</dbReference>
<dbReference type="PANTHER" id="PTHR43527:SF2">
    <property type="entry name" value="4-DIPHOSPHOCYTIDYL-2-C-METHYL-D-ERYTHRITOL KINASE, CHLOROPLASTIC"/>
    <property type="match status" value="1"/>
</dbReference>
<feature type="domain" description="N-acetyltransferase" evidence="11">
    <location>
        <begin position="34"/>
        <end position="202"/>
    </location>
</feature>
<dbReference type="InterPro" id="IPR036554">
    <property type="entry name" value="GHMP_kinase_C_sf"/>
</dbReference>
<dbReference type="HAMAP" id="MF_00061">
    <property type="entry name" value="IspE"/>
    <property type="match status" value="1"/>
</dbReference>
<comment type="function">
    <text evidence="10">Catalyzes the phosphorylation of the position 2 hydroxy group of 4-diphosphocytidyl-2C-methyl-D-erythritol.</text>
</comment>
<keyword evidence="6 10" id="KW-0418">Kinase</keyword>
<comment type="pathway">
    <text evidence="10">Isoprenoid biosynthesis; isopentenyl diphosphate biosynthesis via DXP pathway; isopentenyl diphosphate from 1-deoxy-D-xylulose 5-phosphate: step 3/6.</text>
</comment>
<evidence type="ECO:0000313" key="12">
    <source>
        <dbReference type="EMBL" id="MDF4023748.1"/>
    </source>
</evidence>
<dbReference type="PROSITE" id="PS51186">
    <property type="entry name" value="GNAT"/>
    <property type="match status" value="1"/>
</dbReference>
<comment type="catalytic activity">
    <reaction evidence="10">
        <text>4-CDP-2-C-methyl-D-erythritol + ATP = 4-CDP-2-C-methyl-D-erythritol 2-phosphate + ADP + H(+)</text>
        <dbReference type="Rhea" id="RHEA:18437"/>
        <dbReference type="ChEBI" id="CHEBI:15378"/>
        <dbReference type="ChEBI" id="CHEBI:30616"/>
        <dbReference type="ChEBI" id="CHEBI:57823"/>
        <dbReference type="ChEBI" id="CHEBI:57919"/>
        <dbReference type="ChEBI" id="CHEBI:456216"/>
        <dbReference type="EC" id="2.7.1.148"/>
    </reaction>
</comment>
<dbReference type="InterPro" id="IPR006204">
    <property type="entry name" value="GHMP_kinase_N_dom"/>
</dbReference>
<dbReference type="InterPro" id="IPR014721">
    <property type="entry name" value="Ribsml_uS5_D2-typ_fold_subgr"/>
</dbReference>
<evidence type="ECO:0000256" key="1">
    <source>
        <dbReference type="ARBA" id="ARBA00009684"/>
    </source>
</evidence>
<dbReference type="NCBIfam" id="TIGR00154">
    <property type="entry name" value="ispE"/>
    <property type="match status" value="1"/>
</dbReference>
<evidence type="ECO:0000256" key="10">
    <source>
        <dbReference type="HAMAP-Rule" id="MF_00061"/>
    </source>
</evidence>
<evidence type="ECO:0000256" key="7">
    <source>
        <dbReference type="ARBA" id="ARBA00022840"/>
    </source>
</evidence>
<dbReference type="Pfam" id="PF00583">
    <property type="entry name" value="Acetyltransf_1"/>
    <property type="match status" value="1"/>
</dbReference>
<dbReference type="PANTHER" id="PTHR43527">
    <property type="entry name" value="4-DIPHOSPHOCYTIDYL-2-C-METHYL-D-ERYTHRITOL KINASE, CHLOROPLASTIC"/>
    <property type="match status" value="1"/>
</dbReference>
<keyword evidence="13" id="KW-1185">Reference proteome</keyword>
<dbReference type="InterPro" id="IPR004424">
    <property type="entry name" value="IspE"/>
</dbReference>
<evidence type="ECO:0000256" key="9">
    <source>
        <dbReference type="ARBA" id="ARBA00032554"/>
    </source>
</evidence>
<dbReference type="CDD" id="cd04301">
    <property type="entry name" value="NAT_SF"/>
    <property type="match status" value="1"/>
</dbReference>
<sequence>MRAATHHAAVPARRSPAGAYNRWLSRKARPAMQATLIRARPEHAERLCAIERAAVELFRGHEAWASYSSMSLPVEVVHALIARGLVWVALVDGDPVGFVCLDATGLAPGAIGIAEIDVLPAFGGRGIGAALLEHACDWAREAGYRRVDLGTLSDVPWNAPFYARHGFAPVDKHAPEFAEALARDRDNGFPDHLRVFMSRTLAPPAADGWTAWPAPAKLNLFLRIVGRRPDGYHELQTVFRLLDWGDEVRLRVRPDGVIARPQAIPGVPEHTDLTVRAARLLAEVTGTRLGAEIAIDKRIPMGGGLGGGSSDAASVLVGLNTLWRTGLDDDALAALGLGLGADVPVFVRGRSAWAEGVGEALTALRLPRRWYVVVDPHEHVPTAALFAAPELTRNAPAATISAFVSGDSTENAFEPVVRVRHPRVAAALDWLAGFGRARLSGSGGCVFLETKTHEAALAVASRCPEGFTAHVAAGVDPSPLLSARGRIGARLAGS</sequence>
<proteinExistence type="inferred from homology"/>